<dbReference type="AlphaFoldDB" id="M0I379"/>
<feature type="transmembrane region" description="Helical" evidence="1">
    <location>
        <begin position="76"/>
        <end position="99"/>
    </location>
</feature>
<dbReference type="RefSeq" id="WP_008320946.1">
    <property type="nucleotide sequence ID" value="NZ_AOLN01000018.1"/>
</dbReference>
<feature type="transmembrane region" description="Helical" evidence="1">
    <location>
        <begin position="111"/>
        <end position="129"/>
    </location>
</feature>
<organism evidence="2 3">
    <name type="scientific">Haloferax mucosum ATCC BAA-1512</name>
    <dbReference type="NCBI Taxonomy" id="662479"/>
    <lineage>
        <taxon>Archaea</taxon>
        <taxon>Methanobacteriati</taxon>
        <taxon>Methanobacteriota</taxon>
        <taxon>Stenosarchaea group</taxon>
        <taxon>Halobacteria</taxon>
        <taxon>Halobacteriales</taxon>
        <taxon>Haloferacaceae</taxon>
        <taxon>Haloferax</taxon>
    </lineage>
</organism>
<comment type="caution">
    <text evidence="2">The sequence shown here is derived from an EMBL/GenBank/DDBJ whole genome shotgun (WGS) entry which is preliminary data.</text>
</comment>
<keyword evidence="3" id="KW-1185">Reference proteome</keyword>
<keyword evidence="1" id="KW-1133">Transmembrane helix</keyword>
<keyword evidence="1" id="KW-0472">Membrane</keyword>
<name>M0I379_9EURY</name>
<accession>M0I379</accession>
<gene>
    <name evidence="2" type="ORF">C440_13064</name>
</gene>
<reference evidence="2 3" key="1">
    <citation type="journal article" date="2014" name="PLoS Genet.">
        <title>Phylogenetically driven sequencing of extremely halophilic archaea reveals strategies for static and dynamic osmo-response.</title>
        <authorList>
            <person name="Becker E.A."/>
            <person name="Seitzer P.M."/>
            <person name="Tritt A."/>
            <person name="Larsen D."/>
            <person name="Krusor M."/>
            <person name="Yao A.I."/>
            <person name="Wu D."/>
            <person name="Madern D."/>
            <person name="Eisen J.A."/>
            <person name="Darling A.E."/>
            <person name="Facciotti M.T."/>
        </authorList>
    </citation>
    <scope>NUCLEOTIDE SEQUENCE [LARGE SCALE GENOMIC DNA]</scope>
    <source>
        <strain evidence="2 3">ATCC BAA-1512</strain>
    </source>
</reference>
<evidence type="ECO:0000313" key="2">
    <source>
        <dbReference type="EMBL" id="ELZ91245.1"/>
    </source>
</evidence>
<evidence type="ECO:0000313" key="3">
    <source>
        <dbReference type="Proteomes" id="UP000011550"/>
    </source>
</evidence>
<dbReference type="PATRIC" id="fig|662479.7.peg.2642"/>
<dbReference type="OrthoDB" id="293386at2157"/>
<keyword evidence="1" id="KW-0812">Transmembrane</keyword>
<feature type="transmembrane region" description="Helical" evidence="1">
    <location>
        <begin position="52"/>
        <end position="69"/>
    </location>
</feature>
<proteinExistence type="predicted"/>
<dbReference type="Proteomes" id="UP000011550">
    <property type="component" value="Unassembled WGS sequence"/>
</dbReference>
<evidence type="ECO:0000256" key="1">
    <source>
        <dbReference type="SAM" id="Phobius"/>
    </source>
</evidence>
<dbReference type="EMBL" id="AOLN01000018">
    <property type="protein sequence ID" value="ELZ91245.1"/>
    <property type="molecule type" value="Genomic_DNA"/>
</dbReference>
<protein>
    <submittedName>
        <fullName evidence="2">Uncharacterized protein</fullName>
    </submittedName>
</protein>
<feature type="transmembrane region" description="Helical" evidence="1">
    <location>
        <begin position="22"/>
        <end position="40"/>
    </location>
</feature>
<sequence>MTYATATPQTETESGWHHLTRAFVGGLAAASAMFFHIAVVQTPGLDPPPETAALFLVAATAGVVSYLLLSSDDTLGYALAALTGLFVVIVVGLVVLGLFGTAGTETNPVGPVAYVLLAVAVVVTSGLSWRARAGTKAHADSATSP</sequence>